<dbReference type="EMBL" id="BBMT01000003">
    <property type="protein sequence ID" value="GAL33721.1"/>
    <property type="molecule type" value="Genomic_DNA"/>
</dbReference>
<dbReference type="AlphaFoldDB" id="A0A090T190"/>
<accession>A0A090T190</accession>
<protein>
    <recommendedName>
        <fullName evidence="4">Glycine zipper domain-containing protein</fullName>
    </recommendedName>
</protein>
<proteinExistence type="predicted"/>
<reference evidence="2 3" key="1">
    <citation type="submission" date="2014-09" db="EMBL/GenBank/DDBJ databases">
        <title>Vibrio maritimus JCM 19240. (C210) whole genome shotgun sequence.</title>
        <authorList>
            <person name="Sawabe T."/>
            <person name="Meirelles P."/>
            <person name="Nakanishi M."/>
            <person name="Sayaka M."/>
            <person name="Hattori M."/>
            <person name="Ohkuma M."/>
        </authorList>
    </citation>
    <scope>NUCLEOTIDE SEQUENCE [LARGE SCALE GENOMIC DNA]</scope>
    <source>
        <strain evidence="2 3">JCM 19240</strain>
    </source>
</reference>
<feature type="chain" id="PRO_5001863572" description="Glycine zipper domain-containing protein" evidence="1">
    <location>
        <begin position="25"/>
        <end position="133"/>
    </location>
</feature>
<keyword evidence="3" id="KW-1185">Reference proteome</keyword>
<keyword evidence="1" id="KW-0732">Signal</keyword>
<evidence type="ECO:0000256" key="1">
    <source>
        <dbReference type="SAM" id="SignalP"/>
    </source>
</evidence>
<sequence length="133" mass="13775">MIKLSFPLIATATLAAALVSPSKASIENCYGTTVTDAIDGAIVGGVVGAIAGNAKTGALVGAGAGVIDGEYTRSECAYAADEAAYQYEADAEYEYEVEAEMEYEAEAYYEQEAEEEYETGIDLGGGLEAATGW</sequence>
<dbReference type="Proteomes" id="UP000029224">
    <property type="component" value="Unassembled WGS sequence"/>
</dbReference>
<name>A0A090T190_9VIBR</name>
<reference evidence="2 3" key="2">
    <citation type="submission" date="2014-09" db="EMBL/GenBank/DDBJ databases">
        <authorList>
            <consortium name="NBRP consortium"/>
            <person name="Sawabe T."/>
            <person name="Meirelles P."/>
            <person name="Nakanishi M."/>
            <person name="Sayaka M."/>
            <person name="Hattori M."/>
            <person name="Ohkuma M."/>
        </authorList>
    </citation>
    <scope>NUCLEOTIDE SEQUENCE [LARGE SCALE GENOMIC DNA]</scope>
    <source>
        <strain evidence="2 3">JCM 19240</strain>
    </source>
</reference>
<gene>
    <name evidence="2" type="ORF">JCM19240_2417</name>
</gene>
<evidence type="ECO:0008006" key="4">
    <source>
        <dbReference type="Google" id="ProtNLM"/>
    </source>
</evidence>
<evidence type="ECO:0000313" key="3">
    <source>
        <dbReference type="Proteomes" id="UP000029224"/>
    </source>
</evidence>
<comment type="caution">
    <text evidence="2">The sequence shown here is derived from an EMBL/GenBank/DDBJ whole genome shotgun (WGS) entry which is preliminary data.</text>
</comment>
<feature type="signal peptide" evidence="1">
    <location>
        <begin position="1"/>
        <end position="24"/>
    </location>
</feature>
<organism evidence="2 3">
    <name type="scientific">Vibrio maritimus</name>
    <dbReference type="NCBI Taxonomy" id="990268"/>
    <lineage>
        <taxon>Bacteria</taxon>
        <taxon>Pseudomonadati</taxon>
        <taxon>Pseudomonadota</taxon>
        <taxon>Gammaproteobacteria</taxon>
        <taxon>Vibrionales</taxon>
        <taxon>Vibrionaceae</taxon>
        <taxon>Vibrio</taxon>
    </lineage>
</organism>
<evidence type="ECO:0000313" key="2">
    <source>
        <dbReference type="EMBL" id="GAL33721.1"/>
    </source>
</evidence>